<evidence type="ECO:0000256" key="2">
    <source>
        <dbReference type="ARBA" id="ARBA00022801"/>
    </source>
</evidence>
<dbReference type="InParanoid" id="A0A151GJJ2"/>
<dbReference type="PANTHER" id="PTHR46640:SF1">
    <property type="entry name" value="FUNGAL LIPASE-LIKE DOMAIN-CONTAINING PROTEIN-RELATED"/>
    <property type="match status" value="1"/>
</dbReference>
<dbReference type="RefSeq" id="XP_040656608.1">
    <property type="nucleotide sequence ID" value="XM_040801575.1"/>
</dbReference>
<feature type="signal peptide" evidence="4">
    <location>
        <begin position="1"/>
        <end position="20"/>
    </location>
</feature>
<feature type="coiled-coil region" evidence="3">
    <location>
        <begin position="307"/>
        <end position="334"/>
    </location>
</feature>
<dbReference type="InterPro" id="IPR051299">
    <property type="entry name" value="AB_hydrolase_lip/est"/>
</dbReference>
<feature type="chain" id="PRO_5007580576" evidence="4">
    <location>
        <begin position="21"/>
        <end position="337"/>
    </location>
</feature>
<dbReference type="InterPro" id="IPR029058">
    <property type="entry name" value="AB_hydrolase_fold"/>
</dbReference>
<keyword evidence="7" id="KW-1185">Reference proteome</keyword>
<evidence type="ECO:0000259" key="5">
    <source>
        <dbReference type="Pfam" id="PF01764"/>
    </source>
</evidence>
<dbReference type="GO" id="GO:0016787">
    <property type="term" value="F:hydrolase activity"/>
    <property type="evidence" value="ECO:0007669"/>
    <property type="project" value="UniProtKB-KW"/>
</dbReference>
<evidence type="ECO:0000256" key="4">
    <source>
        <dbReference type="SAM" id="SignalP"/>
    </source>
</evidence>
<dbReference type="AlphaFoldDB" id="A0A151GJJ2"/>
<evidence type="ECO:0000256" key="3">
    <source>
        <dbReference type="SAM" id="Coils"/>
    </source>
</evidence>
<evidence type="ECO:0000313" key="6">
    <source>
        <dbReference type="EMBL" id="KYK57256.1"/>
    </source>
</evidence>
<evidence type="ECO:0000313" key="7">
    <source>
        <dbReference type="Proteomes" id="UP000076580"/>
    </source>
</evidence>
<gene>
    <name evidence="6" type="ORF">DCS_04263</name>
</gene>
<evidence type="ECO:0000256" key="1">
    <source>
        <dbReference type="ARBA" id="ARBA00022729"/>
    </source>
</evidence>
<keyword evidence="1 4" id="KW-0732">Signal</keyword>
<comment type="caution">
    <text evidence="6">The sequence shown here is derived from an EMBL/GenBank/DDBJ whole genome shotgun (WGS) entry which is preliminary data.</text>
</comment>
<feature type="domain" description="Fungal lipase-type" evidence="5">
    <location>
        <begin position="107"/>
        <end position="236"/>
    </location>
</feature>
<dbReference type="InterPro" id="IPR002921">
    <property type="entry name" value="Fungal_lipase-type"/>
</dbReference>
<keyword evidence="2" id="KW-0378">Hydrolase</keyword>
<dbReference type="Proteomes" id="UP000076580">
    <property type="component" value="Chromosome 02"/>
</dbReference>
<dbReference type="PANTHER" id="PTHR46640">
    <property type="entry name" value="TRIACYLGLYCEROL LIPASE, PUTATIVE (AFU_ORTHOLOGUE AFUA_6G06510)-RELATED"/>
    <property type="match status" value="1"/>
</dbReference>
<dbReference type="SUPFAM" id="SSF53474">
    <property type="entry name" value="alpha/beta-Hydrolases"/>
    <property type="match status" value="1"/>
</dbReference>
<keyword evidence="3" id="KW-0175">Coiled coil</keyword>
<dbReference type="GeneID" id="63716906"/>
<proteinExistence type="predicted"/>
<organism evidence="6 7">
    <name type="scientific">Drechmeria coniospora</name>
    <name type="common">Nematophagous fungus</name>
    <name type="synonym">Meria coniospora</name>
    <dbReference type="NCBI Taxonomy" id="98403"/>
    <lineage>
        <taxon>Eukaryota</taxon>
        <taxon>Fungi</taxon>
        <taxon>Dikarya</taxon>
        <taxon>Ascomycota</taxon>
        <taxon>Pezizomycotina</taxon>
        <taxon>Sordariomycetes</taxon>
        <taxon>Hypocreomycetidae</taxon>
        <taxon>Hypocreales</taxon>
        <taxon>Ophiocordycipitaceae</taxon>
        <taxon>Drechmeria</taxon>
    </lineage>
</organism>
<dbReference type="STRING" id="98403.A0A151GJJ2"/>
<dbReference type="EMBL" id="LAYC01000002">
    <property type="protein sequence ID" value="KYK57256.1"/>
    <property type="molecule type" value="Genomic_DNA"/>
</dbReference>
<reference evidence="6 7" key="1">
    <citation type="journal article" date="2016" name="Sci. Rep.">
        <title>Insights into Adaptations to a Near-Obligate Nematode Endoparasitic Lifestyle from the Finished Genome of Drechmeria coniospora.</title>
        <authorList>
            <person name="Zhang L."/>
            <person name="Zhou Z."/>
            <person name="Guo Q."/>
            <person name="Fokkens L."/>
            <person name="Miskei M."/>
            <person name="Pocsi I."/>
            <person name="Zhang W."/>
            <person name="Chen M."/>
            <person name="Wang L."/>
            <person name="Sun Y."/>
            <person name="Donzelli B.G."/>
            <person name="Gibson D.M."/>
            <person name="Nelson D.R."/>
            <person name="Luo J.G."/>
            <person name="Rep M."/>
            <person name="Liu H."/>
            <person name="Yang S."/>
            <person name="Wang J."/>
            <person name="Krasnoff S.B."/>
            <person name="Xu Y."/>
            <person name="Molnar I."/>
            <person name="Lin M."/>
        </authorList>
    </citation>
    <scope>NUCLEOTIDE SEQUENCE [LARGE SCALE GENOMIC DNA]</scope>
    <source>
        <strain evidence="6 7">ARSEF 6962</strain>
    </source>
</reference>
<sequence length="337" mass="37398">MKFACLLVLAAAAVASPVGSVDDYVKLLEKRQSFVSDTDYKKLKFYVQHTSAAYCNIGKAAGDPVTCRGTCNSVERNQVSIVSTFVGPLTAVGGYIAIDHARHEITLAIRGSNNIRNFITDILFIWQNCDLTPKCKVHTGFATAWREISKSVTQGIQDALEENPSYKIIITGHSLGGAVATIATAYLRRSGIVADVYTFGTPRVGNSHFADFMTTSHGGQWRVTHRDDPVPRLPPIFTGYRHMSPEYWLSNGNSDQVDYKLQNIKRCDGTANVACNAGTFGFNIVAHLNYLGRTSGCAPLPLQWKRDEEQQISNKQLENRLNEWSRRDQEFVKNGQE</sequence>
<protein>
    <submittedName>
        <fullName evidence="6">Lipase</fullName>
    </submittedName>
</protein>
<accession>A0A151GJJ2</accession>
<dbReference type="GO" id="GO:0006629">
    <property type="term" value="P:lipid metabolic process"/>
    <property type="evidence" value="ECO:0007669"/>
    <property type="project" value="InterPro"/>
</dbReference>
<dbReference type="CDD" id="cd00519">
    <property type="entry name" value="Lipase_3"/>
    <property type="match status" value="1"/>
</dbReference>
<dbReference type="Pfam" id="PF01764">
    <property type="entry name" value="Lipase_3"/>
    <property type="match status" value="1"/>
</dbReference>
<name>A0A151GJJ2_DRECN</name>
<dbReference type="Gene3D" id="3.40.50.1820">
    <property type="entry name" value="alpha/beta hydrolase"/>
    <property type="match status" value="1"/>
</dbReference>